<dbReference type="GO" id="GO:0030247">
    <property type="term" value="F:polysaccharide binding"/>
    <property type="evidence" value="ECO:0007669"/>
    <property type="project" value="InterPro"/>
</dbReference>
<dbReference type="EMBL" id="CP042437">
    <property type="protein sequence ID" value="QEC75229.1"/>
    <property type="molecule type" value="Genomic_DNA"/>
</dbReference>
<evidence type="ECO:0000313" key="2">
    <source>
        <dbReference type="EMBL" id="QEC75229.1"/>
    </source>
</evidence>
<evidence type="ECO:0000259" key="1">
    <source>
        <dbReference type="Pfam" id="PF18329"/>
    </source>
</evidence>
<name>A0A5B8VUX6_9SPHI</name>
<evidence type="ECO:0000313" key="3">
    <source>
        <dbReference type="Proteomes" id="UP000321362"/>
    </source>
</evidence>
<organism evidence="2 3">
    <name type="scientific">Mucilaginibacter ginsenosidivorax</name>
    <dbReference type="NCBI Taxonomy" id="862126"/>
    <lineage>
        <taxon>Bacteria</taxon>
        <taxon>Pseudomonadati</taxon>
        <taxon>Bacteroidota</taxon>
        <taxon>Sphingobacteriia</taxon>
        <taxon>Sphingobacteriales</taxon>
        <taxon>Sphingobacteriaceae</taxon>
        <taxon>Mucilaginibacter</taxon>
    </lineage>
</organism>
<accession>A0A5B8VUX6</accession>
<proteinExistence type="predicted"/>
<dbReference type="InterPro" id="IPR013783">
    <property type="entry name" value="Ig-like_fold"/>
</dbReference>
<dbReference type="Proteomes" id="UP000321362">
    <property type="component" value="Chromosome"/>
</dbReference>
<sequence>MKKNLDIRLYLLPLLLMVVALLPACKKNIESSSNPPVITGVRSYVASPNDTVLTSAVPKGQWVVITGQNLKSATRIEFDGVPATFNSVLFAENSAVVQIPQITFSTIDTAKLYTVKVTTTGGAASFNFKLGPPAPVVWGISDVFAAPGDSVYLFGGNLLFVKSLTYGGLPVPHFNTTLYGDSLGFVMPSGVQSSKLVIVTAKSGTAMDSITAKPIITGISYVNPKLGDSVYVYGAYLKTISSFSFGGATITNFTEGPRGAYVKFVAPDENSYSSGPVTIVTSYGTASTVNKVNTQNNDKVGLLGDFEWGDNFGFGWAQFEHLTGEWEYPQFNGPMGKDHSQMMVIDCPKDNPVLAAGAKQDIPLGNSNTGNHWVPVANITDPPANWAFQFDISVAKPWMGGTLLIKTRFAGDTYVARYEPWKSSKAGFQTRGWETVIIPLSAFKSTVDQLGDGVSITRISDLLGPTGANPYDMYLQNFGSSSIETGFYAAIDNIRCVKIK</sequence>
<dbReference type="OrthoDB" id="660167at2"/>
<dbReference type="KEGG" id="mgk:FSB76_04475"/>
<dbReference type="RefSeq" id="WP_147052383.1">
    <property type="nucleotide sequence ID" value="NZ_CP042437.1"/>
</dbReference>
<dbReference type="AlphaFoldDB" id="A0A5B8VUX6"/>
<dbReference type="InterPro" id="IPR040475">
    <property type="entry name" value="SGBP_B_XBD"/>
</dbReference>
<dbReference type="Gene3D" id="2.60.40.10">
    <property type="entry name" value="Immunoglobulins"/>
    <property type="match status" value="3"/>
</dbReference>
<keyword evidence="3" id="KW-1185">Reference proteome</keyword>
<dbReference type="Pfam" id="PF18329">
    <property type="entry name" value="SGBP_B_XBD"/>
    <property type="match status" value="1"/>
</dbReference>
<gene>
    <name evidence="2" type="ORF">FSB76_04475</name>
</gene>
<protein>
    <recommendedName>
        <fullName evidence="1">Surface glycan-binding protein B xyloglucan binding domain-containing protein</fullName>
    </recommendedName>
</protein>
<feature type="domain" description="Surface glycan-binding protein B xyloglucan binding" evidence="1">
    <location>
        <begin position="369"/>
        <end position="498"/>
    </location>
</feature>
<reference evidence="2 3" key="1">
    <citation type="journal article" date="2013" name="J. Microbiol.">
        <title>Mucilaginibacter ginsenosidivorax sp. nov., with ginsenoside converting activity isolated from sediment.</title>
        <authorList>
            <person name="Kim J.K."/>
            <person name="Choi T.E."/>
            <person name="Liu Q.M."/>
            <person name="Park H.Y."/>
            <person name="Yi T.H."/>
            <person name="Yoon M.H."/>
            <person name="Kim S.C."/>
            <person name="Im W.T."/>
        </authorList>
    </citation>
    <scope>NUCLEOTIDE SEQUENCE [LARGE SCALE GENOMIC DNA]</scope>
    <source>
        <strain evidence="2 3">KHI28</strain>
    </source>
</reference>